<reference evidence="2 3" key="1">
    <citation type="journal article" date="2018" name="Front. Plant Sci.">
        <title>Red Clover (Trifolium pratense) and Zigzag Clover (T. medium) - A Picture of Genomic Similarities and Differences.</title>
        <authorList>
            <person name="Dluhosova J."/>
            <person name="Istvanek J."/>
            <person name="Nedelnik J."/>
            <person name="Repkova J."/>
        </authorList>
    </citation>
    <scope>NUCLEOTIDE SEQUENCE [LARGE SCALE GENOMIC DNA]</scope>
    <source>
        <strain evidence="3">cv. 10/8</strain>
        <tissue evidence="2">Leaf</tissue>
    </source>
</reference>
<name>A0A392VHR2_9FABA</name>
<dbReference type="AlphaFoldDB" id="A0A392VHR2"/>
<keyword evidence="3" id="KW-1185">Reference proteome</keyword>
<sequence length="21" mass="2434">VPLHPSASRRWRCIRSASPEQ</sequence>
<dbReference type="Proteomes" id="UP000265520">
    <property type="component" value="Unassembled WGS sequence"/>
</dbReference>
<proteinExistence type="predicted"/>
<feature type="region of interest" description="Disordered" evidence="1">
    <location>
        <begin position="1"/>
        <end position="21"/>
    </location>
</feature>
<evidence type="ECO:0000256" key="1">
    <source>
        <dbReference type="SAM" id="MobiDB-lite"/>
    </source>
</evidence>
<feature type="non-terminal residue" evidence="2">
    <location>
        <position position="1"/>
    </location>
</feature>
<protein>
    <submittedName>
        <fullName evidence="2">Uncharacterized protein</fullName>
    </submittedName>
</protein>
<organism evidence="2 3">
    <name type="scientific">Trifolium medium</name>
    <dbReference type="NCBI Taxonomy" id="97028"/>
    <lineage>
        <taxon>Eukaryota</taxon>
        <taxon>Viridiplantae</taxon>
        <taxon>Streptophyta</taxon>
        <taxon>Embryophyta</taxon>
        <taxon>Tracheophyta</taxon>
        <taxon>Spermatophyta</taxon>
        <taxon>Magnoliopsida</taxon>
        <taxon>eudicotyledons</taxon>
        <taxon>Gunneridae</taxon>
        <taxon>Pentapetalae</taxon>
        <taxon>rosids</taxon>
        <taxon>fabids</taxon>
        <taxon>Fabales</taxon>
        <taxon>Fabaceae</taxon>
        <taxon>Papilionoideae</taxon>
        <taxon>50 kb inversion clade</taxon>
        <taxon>NPAAA clade</taxon>
        <taxon>Hologalegina</taxon>
        <taxon>IRL clade</taxon>
        <taxon>Trifolieae</taxon>
        <taxon>Trifolium</taxon>
    </lineage>
</organism>
<evidence type="ECO:0000313" key="2">
    <source>
        <dbReference type="EMBL" id="MCI85920.1"/>
    </source>
</evidence>
<comment type="caution">
    <text evidence="2">The sequence shown here is derived from an EMBL/GenBank/DDBJ whole genome shotgun (WGS) entry which is preliminary data.</text>
</comment>
<accession>A0A392VHR2</accession>
<evidence type="ECO:0000313" key="3">
    <source>
        <dbReference type="Proteomes" id="UP000265520"/>
    </source>
</evidence>
<dbReference type="EMBL" id="LXQA011126887">
    <property type="protein sequence ID" value="MCI85920.1"/>
    <property type="molecule type" value="Genomic_DNA"/>
</dbReference>